<dbReference type="Proteomes" id="UP000886251">
    <property type="component" value="Unassembled WGS sequence"/>
</dbReference>
<keyword evidence="8" id="KW-0449">Lipoprotein</keyword>
<evidence type="ECO:0000313" key="10">
    <source>
        <dbReference type="EMBL" id="HEB96324.1"/>
    </source>
</evidence>
<dbReference type="SUPFAM" id="SSF50156">
    <property type="entry name" value="PDZ domain-like"/>
    <property type="match status" value="2"/>
</dbReference>
<keyword evidence="4" id="KW-1003">Cell membrane</keyword>
<dbReference type="Pfam" id="PF03783">
    <property type="entry name" value="CsgG"/>
    <property type="match status" value="1"/>
</dbReference>
<dbReference type="InterPro" id="IPR005534">
    <property type="entry name" value="Curli_assmbl/transp-comp_CsgG"/>
</dbReference>
<evidence type="ECO:0000256" key="3">
    <source>
        <dbReference type="ARBA" id="ARBA00014028"/>
    </source>
</evidence>
<keyword evidence="5" id="KW-0732">Signal</keyword>
<comment type="similarity">
    <text evidence="2">Belongs to the CsgG family.</text>
</comment>
<dbReference type="InterPro" id="IPR041489">
    <property type="entry name" value="PDZ_6"/>
</dbReference>
<comment type="caution">
    <text evidence="10">The sequence shown here is derived from an EMBL/GenBank/DDBJ whole genome shotgun (WGS) entry which is preliminary data.</text>
</comment>
<accession>A0A831RPI8</accession>
<protein>
    <recommendedName>
        <fullName evidence="3">Curli production assembly/transport component CsgG</fullName>
    </recommendedName>
</protein>
<dbReference type="InterPro" id="IPR001478">
    <property type="entry name" value="PDZ"/>
</dbReference>
<dbReference type="Pfam" id="PF13180">
    <property type="entry name" value="PDZ_2"/>
    <property type="match status" value="1"/>
</dbReference>
<name>A0A831RPI8_9GAMM</name>
<sequence length="435" mass="46956">MKLRELYRHLACRYLMVLIMLLLATGDASAGFGMLIRNTSDGRILVVGVEPGSSAERAGVKPGDIIVEYDGHPVANAEALVRLSTGNRKKGGVPFTILRDGWRKRIEIEQNSTEEASTQHIRLGVDIKDAEEATPGALIVSITPGGIAATHGLAVGDIIVSFDGHSIRAARDLASAIQSYRGSGEFDLRILRNGWKKTIHITSAPARGMTLQQLGEFVERARAAQKERSNTEAADHDRRKALVAVGDFQVKAAHANRAIGDGLREMLLTSLHQSGYFIVLERMDLAGLVAEQTLAHKGTTAAENQAQAGRMEIADIIIYGVVSEFQPEAGGISFSNPLAGTAMGVSQSSKYAEMTIDIRAVDSRTGRVLAAKAIPGVAQQYSGTMAGSITAGNLTVPIALKAYRKTPMEAAIRNCIRRATYFLVNNIPRRYFRHL</sequence>
<dbReference type="Gene3D" id="2.30.42.10">
    <property type="match status" value="2"/>
</dbReference>
<keyword evidence="7" id="KW-0564">Palmitate</keyword>
<dbReference type="Pfam" id="PF17820">
    <property type="entry name" value="PDZ_6"/>
    <property type="match status" value="1"/>
</dbReference>
<evidence type="ECO:0000259" key="9">
    <source>
        <dbReference type="PROSITE" id="PS50106"/>
    </source>
</evidence>
<gene>
    <name evidence="10" type="ORF">ENI96_07820</name>
</gene>
<evidence type="ECO:0000256" key="6">
    <source>
        <dbReference type="ARBA" id="ARBA00023136"/>
    </source>
</evidence>
<dbReference type="Gene3D" id="3.40.50.10610">
    <property type="entry name" value="ABC-type transport auxiliary lipoprotein component"/>
    <property type="match status" value="1"/>
</dbReference>
<evidence type="ECO:0000256" key="5">
    <source>
        <dbReference type="ARBA" id="ARBA00022729"/>
    </source>
</evidence>
<organism evidence="10">
    <name type="scientific">Sedimenticola thiotaurini</name>
    <dbReference type="NCBI Taxonomy" id="1543721"/>
    <lineage>
        <taxon>Bacteria</taxon>
        <taxon>Pseudomonadati</taxon>
        <taxon>Pseudomonadota</taxon>
        <taxon>Gammaproteobacteria</taxon>
        <taxon>Chromatiales</taxon>
        <taxon>Sedimenticolaceae</taxon>
        <taxon>Sedimenticola</taxon>
    </lineage>
</organism>
<evidence type="ECO:0000256" key="7">
    <source>
        <dbReference type="ARBA" id="ARBA00023139"/>
    </source>
</evidence>
<feature type="domain" description="PDZ" evidence="9">
    <location>
        <begin position="105"/>
        <end position="168"/>
    </location>
</feature>
<proteinExistence type="inferred from homology"/>
<feature type="domain" description="PDZ" evidence="9">
    <location>
        <begin position="20"/>
        <end position="76"/>
    </location>
</feature>
<dbReference type="EMBL" id="DRKP01000087">
    <property type="protein sequence ID" value="HEB96324.1"/>
    <property type="molecule type" value="Genomic_DNA"/>
</dbReference>
<dbReference type="PANTHER" id="PTHR41164">
    <property type="entry name" value="CURLI PRODUCTION ASSEMBLY/TRANSPORT COMPONENT CSGG"/>
    <property type="match status" value="1"/>
</dbReference>
<dbReference type="InterPro" id="IPR036034">
    <property type="entry name" value="PDZ_sf"/>
</dbReference>
<dbReference type="PROSITE" id="PS50106">
    <property type="entry name" value="PDZ"/>
    <property type="match status" value="2"/>
</dbReference>
<comment type="function">
    <text evidence="1">May be involved in the biogenesis of curli organelles.</text>
</comment>
<reference evidence="10" key="1">
    <citation type="journal article" date="2020" name="mSystems">
        <title>Genome- and Community-Level Interaction Insights into Carbon Utilization and Element Cycling Functions of Hydrothermarchaeota in Hydrothermal Sediment.</title>
        <authorList>
            <person name="Zhou Z."/>
            <person name="Liu Y."/>
            <person name="Xu W."/>
            <person name="Pan J."/>
            <person name="Luo Z.H."/>
            <person name="Li M."/>
        </authorList>
    </citation>
    <scope>NUCLEOTIDE SEQUENCE [LARGE SCALE GENOMIC DNA]</scope>
    <source>
        <strain evidence="10">HyVt-443</strain>
    </source>
</reference>
<evidence type="ECO:0000256" key="1">
    <source>
        <dbReference type="ARBA" id="ARBA00003989"/>
    </source>
</evidence>
<keyword evidence="6" id="KW-0472">Membrane</keyword>
<evidence type="ECO:0000256" key="2">
    <source>
        <dbReference type="ARBA" id="ARBA00008899"/>
    </source>
</evidence>
<dbReference type="PANTHER" id="PTHR41164:SF1">
    <property type="entry name" value="CURLI PRODUCTION ASSEMBLY_TRANSPORT COMPONENT CSGG"/>
    <property type="match status" value="1"/>
</dbReference>
<evidence type="ECO:0000256" key="4">
    <source>
        <dbReference type="ARBA" id="ARBA00022475"/>
    </source>
</evidence>
<dbReference type="AlphaFoldDB" id="A0A831RPI8"/>
<evidence type="ECO:0000256" key="8">
    <source>
        <dbReference type="ARBA" id="ARBA00023288"/>
    </source>
</evidence>
<dbReference type="SMART" id="SM00228">
    <property type="entry name" value="PDZ"/>
    <property type="match status" value="2"/>
</dbReference>
<dbReference type="GO" id="GO:0030288">
    <property type="term" value="C:outer membrane-bounded periplasmic space"/>
    <property type="evidence" value="ECO:0007669"/>
    <property type="project" value="InterPro"/>
</dbReference>